<dbReference type="Proteomes" id="UP000621560">
    <property type="component" value="Unassembled WGS sequence"/>
</dbReference>
<organism evidence="7 8">
    <name type="scientific">Paenibacillus sabuli</name>
    <dbReference type="NCBI Taxonomy" id="2772509"/>
    <lineage>
        <taxon>Bacteria</taxon>
        <taxon>Bacillati</taxon>
        <taxon>Bacillota</taxon>
        <taxon>Bacilli</taxon>
        <taxon>Bacillales</taxon>
        <taxon>Paenibacillaceae</taxon>
        <taxon>Paenibacillus</taxon>
    </lineage>
</organism>
<dbReference type="InterPro" id="IPR002204">
    <property type="entry name" value="3-OH-isobutyrate_DH-rel_CS"/>
</dbReference>
<keyword evidence="8" id="KW-1185">Reference proteome</keyword>
<evidence type="ECO:0000256" key="3">
    <source>
        <dbReference type="ARBA" id="ARBA00023027"/>
    </source>
</evidence>
<name>A0A927BRC7_9BACL</name>
<dbReference type="InterPro" id="IPR006398">
    <property type="entry name" value="Tartro_sem_red"/>
</dbReference>
<keyword evidence="3" id="KW-0520">NAD</keyword>
<dbReference type="GO" id="GO:0050661">
    <property type="term" value="F:NADP binding"/>
    <property type="evidence" value="ECO:0007669"/>
    <property type="project" value="InterPro"/>
</dbReference>
<dbReference type="InterPro" id="IPR029154">
    <property type="entry name" value="HIBADH-like_NADP-bd"/>
</dbReference>
<dbReference type="RefSeq" id="WP_190914546.1">
    <property type="nucleotide sequence ID" value="NZ_JACXIZ010000008.1"/>
</dbReference>
<dbReference type="PROSITE" id="PS00895">
    <property type="entry name" value="3_HYDROXYISOBUT_DH"/>
    <property type="match status" value="1"/>
</dbReference>
<comment type="similarity">
    <text evidence="1">Belongs to the HIBADH-related family.</text>
</comment>
<protein>
    <submittedName>
        <fullName evidence="7">2-hydroxy-3-oxopropionate reductase</fullName>
        <ecNumber evidence="7">1.1.1.60</ecNumber>
    </submittedName>
</protein>
<evidence type="ECO:0000313" key="8">
    <source>
        <dbReference type="Proteomes" id="UP000621560"/>
    </source>
</evidence>
<feature type="domain" description="3-hydroxyisobutyrate dehydrogenase-like NAD-binding" evidence="6">
    <location>
        <begin position="164"/>
        <end position="283"/>
    </location>
</feature>
<reference evidence="7" key="1">
    <citation type="submission" date="2020-09" db="EMBL/GenBank/DDBJ databases">
        <title>A novel bacterium of genus Paenibacillus, isolated from South China Sea.</title>
        <authorList>
            <person name="Huang H."/>
            <person name="Mo K."/>
            <person name="Hu Y."/>
        </authorList>
    </citation>
    <scope>NUCLEOTIDE SEQUENCE</scope>
    <source>
        <strain evidence="7">IB182496</strain>
    </source>
</reference>
<dbReference type="PANTHER" id="PTHR43060:SF3">
    <property type="entry name" value="2-HYDROXY-3-OXOPROPIONATE REDUCTASE"/>
    <property type="match status" value="1"/>
</dbReference>
<dbReference type="NCBIfam" id="TIGR01505">
    <property type="entry name" value="tartro_sem_red"/>
    <property type="match status" value="1"/>
</dbReference>
<dbReference type="PANTHER" id="PTHR43060">
    <property type="entry name" value="3-HYDROXYISOBUTYRATE DEHYDROGENASE-LIKE 1, MITOCHONDRIAL-RELATED"/>
    <property type="match status" value="1"/>
</dbReference>
<evidence type="ECO:0000313" key="7">
    <source>
        <dbReference type="EMBL" id="MBD2844134.1"/>
    </source>
</evidence>
<dbReference type="PIRSF" id="PIRSF000103">
    <property type="entry name" value="HIBADH"/>
    <property type="match status" value="1"/>
</dbReference>
<dbReference type="SUPFAM" id="SSF48179">
    <property type="entry name" value="6-phosphogluconate dehydrogenase C-terminal domain-like"/>
    <property type="match status" value="1"/>
</dbReference>
<evidence type="ECO:0000259" key="6">
    <source>
        <dbReference type="Pfam" id="PF14833"/>
    </source>
</evidence>
<comment type="caution">
    <text evidence="7">The sequence shown here is derived from an EMBL/GenBank/DDBJ whole genome shotgun (WGS) entry which is preliminary data.</text>
</comment>
<dbReference type="GO" id="GO:0051287">
    <property type="term" value="F:NAD binding"/>
    <property type="evidence" value="ECO:0007669"/>
    <property type="project" value="InterPro"/>
</dbReference>
<dbReference type="Gene3D" id="1.10.1040.10">
    <property type="entry name" value="N-(1-d-carboxylethyl)-l-norvaline Dehydrogenase, domain 2"/>
    <property type="match status" value="1"/>
</dbReference>
<evidence type="ECO:0000259" key="5">
    <source>
        <dbReference type="Pfam" id="PF03446"/>
    </source>
</evidence>
<dbReference type="GO" id="GO:0008679">
    <property type="term" value="F:2-hydroxy-3-oxopropionate reductase activity"/>
    <property type="evidence" value="ECO:0007669"/>
    <property type="project" value="UniProtKB-EC"/>
</dbReference>
<feature type="active site" evidence="4">
    <location>
        <position position="170"/>
    </location>
</feature>
<evidence type="ECO:0000256" key="2">
    <source>
        <dbReference type="ARBA" id="ARBA00023002"/>
    </source>
</evidence>
<dbReference type="GO" id="GO:0046487">
    <property type="term" value="P:glyoxylate metabolic process"/>
    <property type="evidence" value="ECO:0007669"/>
    <property type="project" value="InterPro"/>
</dbReference>
<sequence length="288" mass="30721">MKIGFIGLGIMGKPMAKHLLQAGYELYVYNRSEAAVEELVALGATACPDSRRVAEATDLVVTMLPDSPQVEEVALGASGILEGISRGKIVVDTSSIDPAVSRKVADALHERGAYYFDAPVSGGEIGAMEAKLAIMIGGPEDVYARVRPVLEKMGTSITRVGEVGAGNTVKLINQMIVAVNIAALSEGMAFARQAGLDLSLVHEAIRGGLAGSRVMETKMDALSRETYQPGFRVELHAKDLRNAVAAGRGIGADLSLTLPMLERLERLIEHGYGREDHSALYRTFRSGQ</sequence>
<evidence type="ECO:0000256" key="4">
    <source>
        <dbReference type="PIRSR" id="PIRSR000103-1"/>
    </source>
</evidence>
<dbReference type="SUPFAM" id="SSF51735">
    <property type="entry name" value="NAD(P)-binding Rossmann-fold domains"/>
    <property type="match status" value="1"/>
</dbReference>
<dbReference type="InterPro" id="IPR006115">
    <property type="entry name" value="6PGDH_NADP-bd"/>
</dbReference>
<accession>A0A927BRC7</accession>
<dbReference type="GO" id="GO:0016054">
    <property type="term" value="P:organic acid catabolic process"/>
    <property type="evidence" value="ECO:0007669"/>
    <property type="project" value="UniProtKB-ARBA"/>
</dbReference>
<dbReference type="EC" id="1.1.1.60" evidence="7"/>
<proteinExistence type="inferred from homology"/>
<dbReference type="InterPro" id="IPR013328">
    <property type="entry name" value="6PGD_dom2"/>
</dbReference>
<dbReference type="AlphaFoldDB" id="A0A927BRC7"/>
<dbReference type="InterPro" id="IPR008927">
    <property type="entry name" value="6-PGluconate_DH-like_C_sf"/>
</dbReference>
<dbReference type="EMBL" id="JACXIZ010000008">
    <property type="protein sequence ID" value="MBD2844134.1"/>
    <property type="molecule type" value="Genomic_DNA"/>
</dbReference>
<dbReference type="InterPro" id="IPR015815">
    <property type="entry name" value="HIBADH-related"/>
</dbReference>
<evidence type="ECO:0000256" key="1">
    <source>
        <dbReference type="ARBA" id="ARBA00009080"/>
    </source>
</evidence>
<dbReference type="Pfam" id="PF14833">
    <property type="entry name" value="NAD_binding_11"/>
    <property type="match status" value="1"/>
</dbReference>
<dbReference type="Gene3D" id="3.40.50.720">
    <property type="entry name" value="NAD(P)-binding Rossmann-like Domain"/>
    <property type="match status" value="1"/>
</dbReference>
<feature type="domain" description="6-phosphogluconate dehydrogenase NADP-binding" evidence="5">
    <location>
        <begin position="2"/>
        <end position="161"/>
    </location>
</feature>
<dbReference type="Pfam" id="PF03446">
    <property type="entry name" value="NAD_binding_2"/>
    <property type="match status" value="1"/>
</dbReference>
<keyword evidence="2 7" id="KW-0560">Oxidoreductase</keyword>
<gene>
    <name evidence="7" type="ORF">IDH44_02955</name>
</gene>
<dbReference type="InterPro" id="IPR036291">
    <property type="entry name" value="NAD(P)-bd_dom_sf"/>
</dbReference>